<reference evidence="3" key="1">
    <citation type="journal article" date="2019" name="Int. J. Syst. Evol. Microbiol.">
        <title>The Global Catalogue of Microorganisms (GCM) 10K type strain sequencing project: providing services to taxonomists for standard genome sequencing and annotation.</title>
        <authorList>
            <consortium name="The Broad Institute Genomics Platform"/>
            <consortium name="The Broad Institute Genome Sequencing Center for Infectious Disease"/>
            <person name="Wu L."/>
            <person name="Ma J."/>
        </authorList>
    </citation>
    <scope>NUCLEOTIDE SEQUENCE [LARGE SCALE GENOMIC DNA]</scope>
    <source>
        <strain evidence="3">JCM 18326</strain>
    </source>
</reference>
<organism evidence="2 3">
    <name type="scientific">Algivirga pacifica</name>
    <dbReference type="NCBI Taxonomy" id="1162670"/>
    <lineage>
        <taxon>Bacteria</taxon>
        <taxon>Pseudomonadati</taxon>
        <taxon>Bacteroidota</taxon>
        <taxon>Cytophagia</taxon>
        <taxon>Cytophagales</taxon>
        <taxon>Flammeovirgaceae</taxon>
        <taxon>Algivirga</taxon>
    </lineage>
</organism>
<gene>
    <name evidence="2" type="ORF">GCM10023331_04170</name>
</gene>
<dbReference type="Proteomes" id="UP001500298">
    <property type="component" value="Unassembled WGS sequence"/>
</dbReference>
<keyword evidence="3" id="KW-1185">Reference proteome</keyword>
<evidence type="ECO:0008006" key="4">
    <source>
        <dbReference type="Google" id="ProtNLM"/>
    </source>
</evidence>
<dbReference type="Gene3D" id="2.40.160.10">
    <property type="entry name" value="Porin"/>
    <property type="match status" value="1"/>
</dbReference>
<feature type="signal peptide" evidence="1">
    <location>
        <begin position="1"/>
        <end position="25"/>
    </location>
</feature>
<comment type="caution">
    <text evidence="2">The sequence shown here is derived from an EMBL/GenBank/DDBJ whole genome shotgun (WGS) entry which is preliminary data.</text>
</comment>
<proteinExistence type="predicted"/>
<sequence>MKNVSNRKKAYALFLLMAIATQAWGQDSLWQNLVKGSIYGEWRSFYMVTDNTEGLKDFQALTTGGRIGYATKPYRGWNLKTVFYASQSFGISDLTALDSASQRRSRYELALLDIQNPEDLTVLLWGEAYLQYQDERHQLRIGRMRLKTPFLNLQDGRMIPTLVEGGWYRYRQHKWSAEGGVIWRVAPRSTSRFFGIGESVGINGIGRGLTGESSLYRGNTTSNVILIGNVNYTPFRDVQWEVWDYWVHNIFHMPYTVLFWNKDFEDWKFISGVQYAFQHKVGNGGNDRPLFSYFENPGVVHMVGGRVGGEYRGWKLTLNANVIRGDGRFLFPREWGREPLFSFQRRERAEGTGNSEGMMVQLTKDWEFRKWKLKAVAGYGYYWRSDPLNAFENKYAIPEYEQLNLNLFADIGKRWRVEYLIAYKANKDEAATRRASFIINKVDMANHNLVLTYRIGDERF</sequence>
<evidence type="ECO:0000256" key="1">
    <source>
        <dbReference type="SAM" id="SignalP"/>
    </source>
</evidence>
<evidence type="ECO:0000313" key="3">
    <source>
        <dbReference type="Proteomes" id="UP001500298"/>
    </source>
</evidence>
<protein>
    <recommendedName>
        <fullName evidence="4">Outer membrane porin, OprD family</fullName>
    </recommendedName>
</protein>
<dbReference type="EMBL" id="BAABJX010000009">
    <property type="protein sequence ID" value="GAA4822947.1"/>
    <property type="molecule type" value="Genomic_DNA"/>
</dbReference>
<dbReference type="RefSeq" id="WP_345368789.1">
    <property type="nucleotide sequence ID" value="NZ_BAABJX010000009.1"/>
</dbReference>
<evidence type="ECO:0000313" key="2">
    <source>
        <dbReference type="EMBL" id="GAA4822947.1"/>
    </source>
</evidence>
<feature type="chain" id="PRO_5045667995" description="Outer membrane porin, OprD family" evidence="1">
    <location>
        <begin position="26"/>
        <end position="460"/>
    </location>
</feature>
<dbReference type="InterPro" id="IPR023614">
    <property type="entry name" value="Porin_dom_sf"/>
</dbReference>
<keyword evidence="1" id="KW-0732">Signal</keyword>
<accession>A0ABP9CZI0</accession>
<name>A0ABP9CZI0_9BACT</name>